<protein>
    <submittedName>
        <fullName evidence="1">Uncharacterized protein</fullName>
    </submittedName>
</protein>
<dbReference type="EMBL" id="PGEX01000001">
    <property type="protein sequence ID" value="PJJ41247.1"/>
    <property type="molecule type" value="Genomic_DNA"/>
</dbReference>
<dbReference type="AlphaFoldDB" id="A0A2M9A6J8"/>
<name>A0A2M9A6J8_9BACT</name>
<dbReference type="RefSeq" id="WP_100425240.1">
    <property type="nucleotide sequence ID" value="NZ_JAQXKX010000002.1"/>
</dbReference>
<proteinExistence type="predicted"/>
<reference evidence="1 2" key="1">
    <citation type="submission" date="2017-11" db="EMBL/GenBank/DDBJ databases">
        <title>Animal gut microbial communities from fecal samples from Wisconsin, USA.</title>
        <authorList>
            <person name="Neumann A."/>
        </authorList>
    </citation>
    <scope>NUCLEOTIDE SEQUENCE [LARGE SCALE GENOMIC DNA]</scope>
    <source>
        <strain evidence="1 2">UWS3</strain>
    </source>
</reference>
<dbReference type="OrthoDB" id="9804885at2"/>
<dbReference type="Proteomes" id="UP000231134">
    <property type="component" value="Unassembled WGS sequence"/>
</dbReference>
<comment type="caution">
    <text evidence="1">The sequence shown here is derived from an EMBL/GenBank/DDBJ whole genome shotgun (WGS) entry which is preliminary data.</text>
</comment>
<accession>A0A2M9A6J8</accession>
<keyword evidence="2" id="KW-1185">Reference proteome</keyword>
<organism evidence="1 2">
    <name type="scientific">Hallerella succinigenes</name>
    <dbReference type="NCBI Taxonomy" id="1896222"/>
    <lineage>
        <taxon>Bacteria</taxon>
        <taxon>Pseudomonadati</taxon>
        <taxon>Fibrobacterota</taxon>
        <taxon>Fibrobacteria</taxon>
        <taxon>Fibrobacterales</taxon>
        <taxon>Fibrobacteraceae</taxon>
        <taxon>Hallerella</taxon>
    </lineage>
</organism>
<sequence>MIPEFFHRYIKKQKNGVVLYPNDLFDQRVQEEMIRADEYKSYFVYAEIDFDSIRNALPKDQEEKFWEAVFKSFATKGRGSDVLGLLENESGVGIIMLDSTMDGWDRLVGRIKEFSKNFITDFGKPLSTIKAFVYPAYLDSKTPAAAQENHA</sequence>
<gene>
    <name evidence="1" type="ORF">BGX16_1207</name>
</gene>
<evidence type="ECO:0000313" key="1">
    <source>
        <dbReference type="EMBL" id="PJJ41247.1"/>
    </source>
</evidence>
<evidence type="ECO:0000313" key="2">
    <source>
        <dbReference type="Proteomes" id="UP000231134"/>
    </source>
</evidence>